<reference evidence="2" key="1">
    <citation type="submission" date="2019-11" db="UniProtKB">
        <authorList>
            <consortium name="WormBaseParasite"/>
        </authorList>
    </citation>
    <scope>IDENTIFICATION</scope>
</reference>
<name>A0A5K3FU27_MESCO</name>
<evidence type="ECO:0000256" key="1">
    <source>
        <dbReference type="SAM" id="MobiDB-lite"/>
    </source>
</evidence>
<feature type="region of interest" description="Disordered" evidence="1">
    <location>
        <begin position="20"/>
        <end position="50"/>
    </location>
</feature>
<dbReference type="AlphaFoldDB" id="A0A5K3FU27"/>
<organism evidence="2">
    <name type="scientific">Mesocestoides corti</name>
    <name type="common">Flatworm</name>
    <dbReference type="NCBI Taxonomy" id="53468"/>
    <lineage>
        <taxon>Eukaryota</taxon>
        <taxon>Metazoa</taxon>
        <taxon>Spiralia</taxon>
        <taxon>Lophotrochozoa</taxon>
        <taxon>Platyhelminthes</taxon>
        <taxon>Cestoda</taxon>
        <taxon>Eucestoda</taxon>
        <taxon>Cyclophyllidea</taxon>
        <taxon>Mesocestoididae</taxon>
        <taxon>Mesocestoides</taxon>
    </lineage>
</organism>
<feature type="compositionally biased region" description="Pro residues" evidence="1">
    <location>
        <begin position="38"/>
        <end position="50"/>
    </location>
</feature>
<sequence>RFVKTGPTRSTSLDWTISKGSPPWATRPGLNRRSLLPVRPPLPRILPPPLLPPPPPLKGIPRPHIEDLSYHTPCCVLSLSPSHTHTRMPNTLPQLVDAFQTCDSSSAVLHPAPLSLPPSLPPHLHPLACMELPPSPKLSDRHACWSNRPRMCI</sequence>
<accession>A0A5K3FU27</accession>
<proteinExistence type="predicted"/>
<evidence type="ECO:0000313" key="2">
    <source>
        <dbReference type="WBParaSite" id="MCU_011521-RA"/>
    </source>
</evidence>
<dbReference type="WBParaSite" id="MCU_011521-RA">
    <property type="protein sequence ID" value="MCU_011521-RA"/>
    <property type="gene ID" value="MCU_011521"/>
</dbReference>
<protein>
    <submittedName>
        <fullName evidence="2">Vegetative cell wall protein gp1</fullName>
    </submittedName>
</protein>